<keyword evidence="1" id="KW-0346">Stress response</keyword>
<proteinExistence type="predicted"/>
<evidence type="ECO:0000313" key="2">
    <source>
        <dbReference type="Proteomes" id="UP001152531"/>
    </source>
</evidence>
<comment type="caution">
    <text evidence="1">The sequence shown here is derived from an EMBL/GenBank/DDBJ whole genome shotgun (WGS) entry which is preliminary data.</text>
</comment>
<dbReference type="EMBL" id="CALSDN010000001">
    <property type="protein sequence ID" value="CAH6718264.1"/>
    <property type="molecule type" value="Genomic_DNA"/>
</dbReference>
<dbReference type="Proteomes" id="UP001152531">
    <property type="component" value="Unassembled WGS sequence"/>
</dbReference>
<organism evidence="1 2">
    <name type="scientific">[Candida] jaroonii</name>
    <dbReference type="NCBI Taxonomy" id="467808"/>
    <lineage>
        <taxon>Eukaryota</taxon>
        <taxon>Fungi</taxon>
        <taxon>Dikarya</taxon>
        <taxon>Ascomycota</taxon>
        <taxon>Saccharomycotina</taxon>
        <taxon>Pichiomycetes</taxon>
        <taxon>Debaryomycetaceae</taxon>
        <taxon>Yamadazyma</taxon>
    </lineage>
</organism>
<name>A0ACA9Y028_9ASCO</name>
<accession>A0ACA9Y028</accession>
<gene>
    <name evidence="1" type="ORF">CLIB1444_01S02828</name>
</gene>
<sequence>MESLQKDVNGQSIFDKSEWAKPNARSTLAPNNFSSDDLLPKAQAYKDINDKTLVFKDNLYNEFDDVKLKEETDKYIIHFKDNEISKKELKVDFNKEQNELSLKITEKKINEVGEDVYICNYESNIKFDKAVKFDEIVPDIQNGKVEICIPKVHKDSDNLLSMSLKNTSIDAFKRY</sequence>
<protein>
    <submittedName>
        <fullName evidence="1">Small heat shock protein 21</fullName>
    </submittedName>
</protein>
<evidence type="ECO:0000313" key="1">
    <source>
        <dbReference type="EMBL" id="CAH6718264.1"/>
    </source>
</evidence>
<keyword evidence="2" id="KW-1185">Reference proteome</keyword>
<reference evidence="1" key="1">
    <citation type="submission" date="2022-06" db="EMBL/GenBank/DDBJ databases">
        <authorList>
            <person name="Legras J.-L."/>
            <person name="Devillers H."/>
            <person name="Grondin C."/>
        </authorList>
    </citation>
    <scope>NUCLEOTIDE SEQUENCE</scope>
    <source>
        <strain evidence="1">CLIB 1444</strain>
    </source>
</reference>